<evidence type="ECO:0000256" key="9">
    <source>
        <dbReference type="ARBA" id="ARBA00023170"/>
    </source>
</evidence>
<feature type="transmembrane region" description="Helical" evidence="13">
    <location>
        <begin position="275"/>
        <end position="296"/>
    </location>
</feature>
<evidence type="ECO:0000256" key="3">
    <source>
        <dbReference type="ARBA" id="ARBA00022606"/>
    </source>
</evidence>
<feature type="transmembrane region" description="Helical" evidence="13">
    <location>
        <begin position="208"/>
        <end position="234"/>
    </location>
</feature>
<keyword evidence="7 12" id="KW-0297">G-protein coupled receptor</keyword>
<keyword evidence="11 12" id="KW-0807">Transducer</keyword>
<dbReference type="Gene3D" id="1.20.1070.10">
    <property type="entry name" value="Rhodopsin 7-helix transmembrane proteins"/>
    <property type="match status" value="1"/>
</dbReference>
<dbReference type="PRINTS" id="PR00237">
    <property type="entry name" value="GPCRRHODOPSN"/>
</dbReference>
<dbReference type="KEGG" id="muo:115457104"/>
<evidence type="ECO:0000256" key="10">
    <source>
        <dbReference type="ARBA" id="ARBA00023180"/>
    </source>
</evidence>
<evidence type="ECO:0000313" key="15">
    <source>
        <dbReference type="Proteomes" id="UP000515156"/>
    </source>
</evidence>
<dbReference type="PROSITE" id="PS50262">
    <property type="entry name" value="G_PROTEIN_RECEP_F1_2"/>
    <property type="match status" value="1"/>
</dbReference>
<feature type="transmembrane region" description="Helical" evidence="13">
    <location>
        <begin position="148"/>
        <end position="172"/>
    </location>
</feature>
<keyword evidence="6 13" id="KW-1133">Transmembrane helix</keyword>
<evidence type="ECO:0000256" key="8">
    <source>
        <dbReference type="ARBA" id="ARBA00023136"/>
    </source>
</evidence>
<dbReference type="GO" id="GO:0005886">
    <property type="term" value="C:plasma membrane"/>
    <property type="evidence" value="ECO:0007669"/>
    <property type="project" value="UniProtKB-SubCell"/>
</dbReference>
<dbReference type="Proteomes" id="UP000515156">
    <property type="component" value="Chromosome 14"/>
</dbReference>
<feature type="transmembrane region" description="Helical" evidence="13">
    <location>
        <begin position="246"/>
        <end position="269"/>
    </location>
</feature>
<dbReference type="PANTHER" id="PTHR26454">
    <property type="entry name" value="OLFACTORY RECEPTOR"/>
    <property type="match status" value="1"/>
</dbReference>
<keyword evidence="15" id="KW-1185">Reference proteome</keyword>
<evidence type="ECO:0000256" key="13">
    <source>
        <dbReference type="RuleBase" id="RU363047"/>
    </source>
</evidence>
<keyword evidence="5 13" id="KW-0552">Olfaction</keyword>
<comment type="subcellular location">
    <subcellularLocation>
        <location evidence="1 13">Cell membrane</location>
        <topology evidence="1 13">Multi-pass membrane protein</topology>
    </subcellularLocation>
</comment>
<dbReference type="CDD" id="cd15912">
    <property type="entry name" value="7tmA_OR6C-like"/>
    <property type="match status" value="1"/>
</dbReference>
<organism evidence="15 16">
    <name type="scientific">Microcaecilia unicolor</name>
    <dbReference type="NCBI Taxonomy" id="1415580"/>
    <lineage>
        <taxon>Eukaryota</taxon>
        <taxon>Metazoa</taxon>
        <taxon>Chordata</taxon>
        <taxon>Craniata</taxon>
        <taxon>Vertebrata</taxon>
        <taxon>Euteleostomi</taxon>
        <taxon>Amphibia</taxon>
        <taxon>Gymnophiona</taxon>
        <taxon>Siphonopidae</taxon>
        <taxon>Microcaecilia</taxon>
    </lineage>
</organism>
<proteinExistence type="inferred from homology"/>
<reference evidence="16" key="1">
    <citation type="submission" date="2025-08" db="UniProtKB">
        <authorList>
            <consortium name="RefSeq"/>
        </authorList>
    </citation>
    <scope>IDENTIFICATION</scope>
</reference>
<evidence type="ECO:0000256" key="6">
    <source>
        <dbReference type="ARBA" id="ARBA00022989"/>
    </source>
</evidence>
<keyword evidence="10" id="KW-0325">Glycoprotein</keyword>
<dbReference type="RefSeq" id="XP_030042388.1">
    <property type="nucleotide sequence ID" value="XM_030186528.1"/>
</dbReference>
<dbReference type="InterPro" id="IPR047132">
    <property type="entry name" value="Olfact_rcpt_6C-like"/>
</dbReference>
<dbReference type="SUPFAM" id="SSF81321">
    <property type="entry name" value="Family A G protein-coupled receptor-like"/>
    <property type="match status" value="1"/>
</dbReference>
<evidence type="ECO:0000256" key="11">
    <source>
        <dbReference type="ARBA" id="ARBA00023224"/>
    </source>
</evidence>
<evidence type="ECO:0000256" key="4">
    <source>
        <dbReference type="ARBA" id="ARBA00022692"/>
    </source>
</evidence>
<dbReference type="FunCoup" id="A0A6P7WPT1">
    <property type="interactions" value="387"/>
</dbReference>
<dbReference type="AlphaFoldDB" id="A0A6P7WPT1"/>
<dbReference type="GeneID" id="115457104"/>
<accession>A0A6P7WPT1</accession>
<dbReference type="PANTHER" id="PTHR26454:SF18">
    <property type="entry name" value="OLFACTORY RECEPTOR 6C76"/>
    <property type="match status" value="1"/>
</dbReference>
<dbReference type="InterPro" id="IPR017452">
    <property type="entry name" value="GPCR_Rhodpsn_7TM"/>
</dbReference>
<keyword evidence="2 13" id="KW-1003">Cell membrane</keyword>
<evidence type="ECO:0000256" key="2">
    <source>
        <dbReference type="ARBA" id="ARBA00022475"/>
    </source>
</evidence>
<keyword evidence="9 12" id="KW-0675">Receptor</keyword>
<keyword evidence="3 13" id="KW-0716">Sensory transduction</keyword>
<sequence>MGVISSLELGNKSRVTEFILLGFGFPVSPVLQIMSFILLLLVYMLILTGNTLIIALICTNSHLQTPMYFFLGNFSFLEIWFTTSIVPRMMLDSLSETKLISTAACFSQLYFYFVLGTAEFILLAVMSFDRYVAICLPLRYETIMNSRVCFCLVIICWGGSFLIITFPVAFIMQMSFCGPNIMDHFFCDTTPLLELACSDTRPLKLANFIIASFTLLGSLLITLFSYMCIISTILRIPSTGSRRKAFSTCASHLIVVVLIYGSCIFMYVIPSIGLNKMVAILNTVVTPLLNPFIYTLRNEKVQQIMKGIACKILRCSPTAHKT</sequence>
<dbReference type="GO" id="GO:0004984">
    <property type="term" value="F:olfactory receptor activity"/>
    <property type="evidence" value="ECO:0007669"/>
    <property type="project" value="InterPro"/>
</dbReference>
<evidence type="ECO:0000256" key="1">
    <source>
        <dbReference type="ARBA" id="ARBA00004651"/>
    </source>
</evidence>
<dbReference type="FunFam" id="1.20.1070.10:FF:000010">
    <property type="entry name" value="Olfactory receptor"/>
    <property type="match status" value="1"/>
</dbReference>
<dbReference type="InterPro" id="IPR000725">
    <property type="entry name" value="Olfact_rcpt"/>
</dbReference>
<dbReference type="PRINTS" id="PR00245">
    <property type="entry name" value="OLFACTORYR"/>
</dbReference>
<dbReference type="OrthoDB" id="9444602at2759"/>
<evidence type="ECO:0000313" key="16">
    <source>
        <dbReference type="RefSeq" id="XP_030042388.1"/>
    </source>
</evidence>
<evidence type="ECO:0000259" key="14">
    <source>
        <dbReference type="PROSITE" id="PS50262"/>
    </source>
</evidence>
<feature type="transmembrane region" description="Helical" evidence="13">
    <location>
        <begin position="33"/>
        <end position="56"/>
    </location>
</feature>
<gene>
    <name evidence="16" type="primary">LOC115457104</name>
</gene>
<evidence type="ECO:0000256" key="7">
    <source>
        <dbReference type="ARBA" id="ARBA00023040"/>
    </source>
</evidence>
<comment type="similarity">
    <text evidence="12">Belongs to the G-protein coupled receptor 1 family.</text>
</comment>
<feature type="transmembrane region" description="Helical" evidence="13">
    <location>
        <begin position="109"/>
        <end position="128"/>
    </location>
</feature>
<feature type="transmembrane region" description="Helical" evidence="13">
    <location>
        <begin position="68"/>
        <end position="89"/>
    </location>
</feature>
<dbReference type="InParanoid" id="A0A6P7WPT1"/>
<dbReference type="InterPro" id="IPR000276">
    <property type="entry name" value="GPCR_Rhodpsn"/>
</dbReference>
<keyword evidence="8 13" id="KW-0472">Membrane</keyword>
<dbReference type="Pfam" id="PF13853">
    <property type="entry name" value="7tm_4"/>
    <property type="match status" value="1"/>
</dbReference>
<keyword evidence="4 12" id="KW-0812">Transmembrane</keyword>
<dbReference type="PROSITE" id="PS00237">
    <property type="entry name" value="G_PROTEIN_RECEP_F1_1"/>
    <property type="match status" value="1"/>
</dbReference>
<dbReference type="GO" id="GO:0004930">
    <property type="term" value="F:G protein-coupled receptor activity"/>
    <property type="evidence" value="ECO:0007669"/>
    <property type="project" value="UniProtKB-KW"/>
</dbReference>
<protein>
    <recommendedName>
        <fullName evidence="13">Olfactory receptor</fullName>
    </recommendedName>
</protein>
<evidence type="ECO:0000256" key="5">
    <source>
        <dbReference type="ARBA" id="ARBA00022725"/>
    </source>
</evidence>
<feature type="domain" description="G-protein coupled receptors family 1 profile" evidence="14">
    <location>
        <begin position="49"/>
        <end position="294"/>
    </location>
</feature>
<name>A0A6P7WPT1_9AMPH</name>
<evidence type="ECO:0000256" key="12">
    <source>
        <dbReference type="RuleBase" id="RU000688"/>
    </source>
</evidence>